<dbReference type="EMBL" id="BTGU01000015">
    <property type="protein sequence ID" value="GMN42787.1"/>
    <property type="molecule type" value="Genomic_DNA"/>
</dbReference>
<reference evidence="2" key="1">
    <citation type="submission" date="2023-07" db="EMBL/GenBank/DDBJ databases">
        <title>draft genome sequence of fig (Ficus carica).</title>
        <authorList>
            <person name="Takahashi T."/>
            <person name="Nishimura K."/>
        </authorList>
    </citation>
    <scope>NUCLEOTIDE SEQUENCE</scope>
</reference>
<name>A0AA88A1K8_FICCA</name>
<feature type="region of interest" description="Disordered" evidence="1">
    <location>
        <begin position="161"/>
        <end position="200"/>
    </location>
</feature>
<keyword evidence="3" id="KW-1185">Reference proteome</keyword>
<comment type="caution">
    <text evidence="2">The sequence shown here is derived from an EMBL/GenBank/DDBJ whole genome shotgun (WGS) entry which is preliminary data.</text>
</comment>
<feature type="compositionally biased region" description="Gly residues" evidence="1">
    <location>
        <begin position="164"/>
        <end position="177"/>
    </location>
</feature>
<feature type="region of interest" description="Disordered" evidence="1">
    <location>
        <begin position="23"/>
        <end position="86"/>
    </location>
</feature>
<accession>A0AA88A1K8</accession>
<evidence type="ECO:0000313" key="3">
    <source>
        <dbReference type="Proteomes" id="UP001187192"/>
    </source>
</evidence>
<feature type="compositionally biased region" description="Low complexity" evidence="1">
    <location>
        <begin position="136"/>
        <end position="145"/>
    </location>
</feature>
<dbReference type="AlphaFoldDB" id="A0AA88A1K8"/>
<gene>
    <name evidence="2" type="ORF">TIFTF001_012001</name>
</gene>
<dbReference type="Proteomes" id="UP001187192">
    <property type="component" value="Unassembled WGS sequence"/>
</dbReference>
<organism evidence="2 3">
    <name type="scientific">Ficus carica</name>
    <name type="common">Common fig</name>
    <dbReference type="NCBI Taxonomy" id="3494"/>
    <lineage>
        <taxon>Eukaryota</taxon>
        <taxon>Viridiplantae</taxon>
        <taxon>Streptophyta</taxon>
        <taxon>Embryophyta</taxon>
        <taxon>Tracheophyta</taxon>
        <taxon>Spermatophyta</taxon>
        <taxon>Magnoliopsida</taxon>
        <taxon>eudicotyledons</taxon>
        <taxon>Gunneridae</taxon>
        <taxon>Pentapetalae</taxon>
        <taxon>rosids</taxon>
        <taxon>fabids</taxon>
        <taxon>Rosales</taxon>
        <taxon>Moraceae</taxon>
        <taxon>Ficeae</taxon>
        <taxon>Ficus</taxon>
    </lineage>
</organism>
<proteinExistence type="predicted"/>
<evidence type="ECO:0000313" key="2">
    <source>
        <dbReference type="EMBL" id="GMN42787.1"/>
    </source>
</evidence>
<sequence>MKIILNSYLLVIEENTTLALKGSTPLPIALTPPPPRQNGQSPNRRRPPRRLQVPGRLPPPRRRHRPRPLASLPPPQAAVRSRRSRRVQLQRLAVAAAARLGHRAVHRGDAQPQPAGDHLLRPARRVSGVPEPGDNAAGDAAAAGPRAAQYGGDVAGARRRAAGAGVGGGGERAGGGRGVRRGGAEAGAAGAAEMEDRGGEDRALWCECEV</sequence>
<evidence type="ECO:0000256" key="1">
    <source>
        <dbReference type="SAM" id="MobiDB-lite"/>
    </source>
</evidence>
<protein>
    <submittedName>
        <fullName evidence="2">Uncharacterized protein</fullName>
    </submittedName>
</protein>
<feature type="region of interest" description="Disordered" evidence="1">
    <location>
        <begin position="101"/>
        <end position="145"/>
    </location>
</feature>